<dbReference type="GO" id="GO:0098552">
    <property type="term" value="C:side of membrane"/>
    <property type="evidence" value="ECO:0007669"/>
    <property type="project" value="UniProtKB-KW"/>
</dbReference>
<keyword evidence="5 10" id="KW-0732">Signal</keyword>
<dbReference type="VEuPathDB" id="TriTrypDB:Tb10.v4.0200"/>
<evidence type="ECO:0000256" key="3">
    <source>
        <dbReference type="ARBA" id="ARBA00022475"/>
    </source>
</evidence>
<keyword evidence="4" id="KW-0336">GPI-anchor</keyword>
<reference evidence="12" key="1">
    <citation type="submission" date="2016-12" db="EMBL/GenBank/DDBJ databases">
        <title>Extending the VSGnome of Trypanosoma brucei strain TREU927.</title>
        <authorList>
            <person name="Cross G.A."/>
        </authorList>
    </citation>
    <scope>NUCLEOTIDE SEQUENCE</scope>
    <source>
        <strain evidence="12">Tb927.99.505</strain>
    </source>
</reference>
<dbReference type="VEuPathDB" id="TriTrypDB:Tb427_000354000"/>
<proteinExistence type="predicted"/>
<feature type="region of interest" description="Disordered" evidence="9">
    <location>
        <begin position="441"/>
        <end position="506"/>
    </location>
</feature>
<name>A0A1V0FXY7_9TRYP</name>
<feature type="signal peptide" evidence="10">
    <location>
        <begin position="1"/>
        <end position="24"/>
    </location>
</feature>
<evidence type="ECO:0000256" key="7">
    <source>
        <dbReference type="ARBA" id="ARBA00023180"/>
    </source>
</evidence>
<evidence type="ECO:0000256" key="8">
    <source>
        <dbReference type="ARBA" id="ARBA00023288"/>
    </source>
</evidence>
<evidence type="ECO:0000256" key="1">
    <source>
        <dbReference type="ARBA" id="ARBA00002523"/>
    </source>
</evidence>
<dbReference type="EMBL" id="KY404386">
    <property type="protein sequence ID" value="ARB50637.1"/>
    <property type="molecule type" value="Genomic_DNA"/>
</dbReference>
<feature type="chain" id="PRO_5012662778" evidence="10">
    <location>
        <begin position="25"/>
        <end position="506"/>
    </location>
</feature>
<dbReference type="Pfam" id="PF13206">
    <property type="entry name" value="VSG_B"/>
    <property type="match status" value="1"/>
</dbReference>
<evidence type="ECO:0000256" key="2">
    <source>
        <dbReference type="ARBA" id="ARBA00004609"/>
    </source>
</evidence>
<feature type="compositionally biased region" description="Basic and acidic residues" evidence="9">
    <location>
        <begin position="480"/>
        <end position="491"/>
    </location>
</feature>
<evidence type="ECO:0000256" key="10">
    <source>
        <dbReference type="SAM" id="SignalP"/>
    </source>
</evidence>
<sequence length="506" mass="53777">MPFIPQLALILCFIVVKQYGVCDGDNAKEFKDMCLLLNLATQKVPIPQLKSGASDSQTYVKTKQIQIMKSILRLNVTVIEPQKEAVLKDVKTYPTVNEINAKDAVKGYFEGITDDKLKELRAEYAAGTLGEGKDETFVKDFSLPFSEITKAAIRKAIARQYTAAVSVDKDISEQSTAIHNAREAARRHLKKAVFGSQETALADAAADDVNSDFGDVKAAGKLTFVGGSCDSGCNPNSAAAKTAGDGLALDLVCLCSGGDGAGTSAAKFCTKTALNGLEAITTNDDGTIKTANYKALIEKCRQQKEAAPLALTPATLAAAARSLTGHLGSNWRAGTAAAASTGRAEKQNHYLGVHVYNGGTAATCNAETNNPHSTDTKGVCINYEHRFHSDEGISWMKEINAAMGELQTIESALSQQTAFISTLKELKAQMENILLEAPLLADTQTPTPNAARSPKPVEEQNKCKLKNATAEECPETDCNYDTKKQECKPKPGTEAPAAGTGGKSTG</sequence>
<keyword evidence="8" id="KW-0449">Lipoprotein</keyword>
<dbReference type="AlphaFoldDB" id="A0A1V0FXY7"/>
<evidence type="ECO:0000256" key="4">
    <source>
        <dbReference type="ARBA" id="ARBA00022622"/>
    </source>
</evidence>
<evidence type="ECO:0000313" key="12">
    <source>
        <dbReference type="EMBL" id="ARB50637.1"/>
    </source>
</evidence>
<keyword evidence="3" id="KW-1003">Cell membrane</keyword>
<dbReference type="InterPro" id="IPR025932">
    <property type="entry name" value="Trypano_VSG_B_N_dom"/>
</dbReference>
<comment type="subcellular location">
    <subcellularLocation>
        <location evidence="2">Cell membrane</location>
        <topology evidence="2">Lipid-anchor</topology>
        <topology evidence="2">GPI-anchor</topology>
    </subcellularLocation>
</comment>
<dbReference type="GO" id="GO:0005886">
    <property type="term" value="C:plasma membrane"/>
    <property type="evidence" value="ECO:0007669"/>
    <property type="project" value="UniProtKB-SubCell"/>
</dbReference>
<keyword evidence="7" id="KW-0325">Glycoprotein</keyword>
<evidence type="ECO:0000256" key="9">
    <source>
        <dbReference type="SAM" id="MobiDB-lite"/>
    </source>
</evidence>
<feature type="domain" description="Trypanosome variant surface glycoprotein B-type N-terminal" evidence="11">
    <location>
        <begin position="11"/>
        <end position="424"/>
    </location>
</feature>
<keyword evidence="6" id="KW-0472">Membrane</keyword>
<evidence type="ECO:0000259" key="11">
    <source>
        <dbReference type="Pfam" id="PF13206"/>
    </source>
</evidence>
<accession>A0A1V0FXY7</accession>
<evidence type="ECO:0000256" key="5">
    <source>
        <dbReference type="ARBA" id="ARBA00022729"/>
    </source>
</evidence>
<evidence type="ECO:0000256" key="6">
    <source>
        <dbReference type="ARBA" id="ARBA00023136"/>
    </source>
</evidence>
<organism evidence="12">
    <name type="scientific">Trypanosoma brucei</name>
    <dbReference type="NCBI Taxonomy" id="5691"/>
    <lineage>
        <taxon>Eukaryota</taxon>
        <taxon>Discoba</taxon>
        <taxon>Euglenozoa</taxon>
        <taxon>Kinetoplastea</taxon>
        <taxon>Metakinetoplastina</taxon>
        <taxon>Trypanosomatida</taxon>
        <taxon>Trypanosomatidae</taxon>
        <taxon>Trypanosoma</taxon>
    </lineage>
</organism>
<comment type="function">
    <text evidence="1">VSG forms a coat on the surface of the parasite. The trypanosome evades the immune response of the host by expressing a series of antigenically distinct VSGs from an estimated 1000 VSG genes.</text>
</comment>
<protein>
    <submittedName>
        <fullName evidence="12">Variant surface glycoprotein</fullName>
    </submittedName>
</protein>